<dbReference type="SUPFAM" id="SSF56112">
    <property type="entry name" value="Protein kinase-like (PK-like)"/>
    <property type="match status" value="1"/>
</dbReference>
<keyword evidence="1 2" id="KW-0344">Guanine-nucleotide releasing factor</keyword>
<evidence type="ECO:0000259" key="4">
    <source>
        <dbReference type="PROSITE" id="PS50009"/>
    </source>
</evidence>
<dbReference type="InterPro" id="IPR036964">
    <property type="entry name" value="RASGEF_cat_dom_sf"/>
</dbReference>
<dbReference type="Pfam" id="PF07714">
    <property type="entry name" value="PK_Tyr_Ser-Thr"/>
    <property type="match status" value="1"/>
</dbReference>
<dbReference type="Gene3D" id="1.10.510.10">
    <property type="entry name" value="Transferase(Phosphotransferase) domain 1"/>
    <property type="match status" value="1"/>
</dbReference>
<dbReference type="GO" id="GO:0007166">
    <property type="term" value="P:cell surface receptor signaling pathway"/>
    <property type="evidence" value="ECO:0007669"/>
    <property type="project" value="InterPro"/>
</dbReference>
<dbReference type="InParanoid" id="W4KI66"/>
<name>W4KI66_HETIT</name>
<evidence type="ECO:0000313" key="7">
    <source>
        <dbReference type="EMBL" id="ETW85537.1"/>
    </source>
</evidence>
<dbReference type="InterPro" id="IPR000651">
    <property type="entry name" value="Ras-like_Gua-exchang_fac_N"/>
</dbReference>
<feature type="compositionally biased region" description="Low complexity" evidence="3">
    <location>
        <begin position="596"/>
        <end position="610"/>
    </location>
</feature>
<feature type="compositionally biased region" description="Low complexity" evidence="3">
    <location>
        <begin position="1102"/>
        <end position="1117"/>
    </location>
</feature>
<feature type="region of interest" description="Disordered" evidence="3">
    <location>
        <begin position="1078"/>
        <end position="1132"/>
    </location>
</feature>
<dbReference type="PROSITE" id="PS50212">
    <property type="entry name" value="RASGEF_NTER"/>
    <property type="match status" value="1"/>
</dbReference>
<dbReference type="CDD" id="cd21037">
    <property type="entry name" value="MLKL_NTD"/>
    <property type="match status" value="1"/>
</dbReference>
<evidence type="ECO:0000256" key="1">
    <source>
        <dbReference type="ARBA" id="ARBA00022658"/>
    </source>
</evidence>
<dbReference type="PROSITE" id="PS50011">
    <property type="entry name" value="PROTEIN_KINASE_DOM"/>
    <property type="match status" value="1"/>
</dbReference>
<dbReference type="GO" id="GO:0005085">
    <property type="term" value="F:guanyl-nucleotide exchange factor activity"/>
    <property type="evidence" value="ECO:0007669"/>
    <property type="project" value="UniProtKB-KW"/>
</dbReference>
<feature type="region of interest" description="Disordered" evidence="3">
    <location>
        <begin position="815"/>
        <end position="838"/>
    </location>
</feature>
<sequence length="1132" mass="125619">MSFQDLAALSSAQQLQHGIHLVRTLYASVENVKVYRQQCLDLSNRCVTLLLALQENAVGLEGTPALRAVDDVEAVISRIRSRVQVWAAHNKVKSFVHQTDIKQGIDASYRELETCLRQFNVALHLDASRRRDSLEAIRERDHLELREMMHKLLQDMHTLKEGLSTAGPEDVQSVIRVIQQELQDPMLEMPQENQLRQGLRELQPLLSLPVMADLTGQVTKTSEHAVAMGSFNDIFIGQWLGEDVVALGFPRLMNQSPAAQLRFQKQVEIWRFLQHPNVLRLYGIAFIGDYVYSVSPWMDNGNAITYVQNHPEVDCVRLLSEVASGAPQFYRPCLLMRPLFQMNILISDTGKACICDFGLSQVIEEANPGPQTTTAGNYRWLAPEMIEPDPFAPSKPADVWSFGMLCLELLTGAPPYSNHSRDASVILDIVRGKLPERPGASAAARGLTDALWELMLRCWKKAPEERPTMFELRVAMKSMLPDRSPGIASLPMPIRRSHQPSLSTASSSSSDIPPLSGLSITRPQAIDVRRTRASLSPYTPEAILPMEEPVIGSPQSVPSYLSPMSASHIRRTGGILSAPISASPPSMLFKPPPSPASVRPAPSMAASADASLHDGARSSNDERRGSRVVSLPSFSDTSSARLEFSPFHSVASRASSISGDPSFVVSDFAAMLDRAVMDPQAIVRRNAEGLVDAGTLEGLVGQLLADTGKDQLEYRSAFLTSYRAFTTSEEVFNILQRRFDDMDRMAVITTEHRVSTRYSILLLMQTWLKMEQGDMNTGLLQRIHDFAASIKSSQTMETAAREIVAGVVEKRRKLERALQSPPLRSPSGTTSGRRPVSKASDLVPTDLAIAFTLIEGDLYSRITQTDCVVHLQQISGTRHIDAARKTNNRIVNWVKKSVLRSDEVQSRSEVFKFFVNTAEECRKLRNFSSMSAIVNALQSSSITALVITHDNSLNKQEKRVLQRLDSLLEPERNHRAYREALRASDAPCVPWLAVHLRDLNSVFRSQAPAVEVDEHALINFVRITKLIQHIREVLRHKPPDLAAHRGAGPLDYLQRQLKSIPDDQSIEDAFKDRSAALAKQERVMHEQRLPELRALGFPTGPAPARGASSSSASSSRPPSKDLFSPDPPRGRA</sequence>
<dbReference type="GO" id="GO:0005886">
    <property type="term" value="C:plasma membrane"/>
    <property type="evidence" value="ECO:0007669"/>
    <property type="project" value="TreeGrafter"/>
</dbReference>
<gene>
    <name evidence="7" type="ORF">HETIRDRAFT_443524</name>
</gene>
<dbReference type="InterPro" id="IPR011009">
    <property type="entry name" value="Kinase-like_dom_sf"/>
</dbReference>
<dbReference type="Gene3D" id="1.10.840.10">
    <property type="entry name" value="Ras guanine-nucleotide exchange factors catalytic domain"/>
    <property type="match status" value="1"/>
</dbReference>
<protein>
    <recommendedName>
        <fullName evidence="9">Protein kinase domain-containing protein</fullName>
    </recommendedName>
</protein>
<evidence type="ECO:0000259" key="6">
    <source>
        <dbReference type="PROSITE" id="PS50212"/>
    </source>
</evidence>
<feature type="region of interest" description="Disordered" evidence="3">
    <location>
        <begin position="486"/>
        <end position="518"/>
    </location>
</feature>
<feature type="compositionally biased region" description="Basic and acidic residues" evidence="3">
    <location>
        <begin position="611"/>
        <end position="625"/>
    </location>
</feature>
<dbReference type="Proteomes" id="UP000030671">
    <property type="component" value="Unassembled WGS sequence"/>
</dbReference>
<dbReference type="KEGG" id="hir:HETIRDRAFT_443524"/>
<dbReference type="CDD" id="cd06224">
    <property type="entry name" value="REM"/>
    <property type="match status" value="1"/>
</dbReference>
<dbReference type="eggNOG" id="KOG3417">
    <property type="taxonomic scope" value="Eukaryota"/>
</dbReference>
<feature type="domain" description="Protein kinase" evidence="5">
    <location>
        <begin position="220"/>
        <end position="480"/>
    </location>
</feature>
<dbReference type="GO" id="GO:0004672">
    <property type="term" value="F:protein kinase activity"/>
    <property type="evidence" value="ECO:0007669"/>
    <property type="project" value="InterPro"/>
</dbReference>
<accession>W4KI66</accession>
<dbReference type="STRING" id="747525.W4KI66"/>
<dbReference type="InterPro" id="IPR001895">
    <property type="entry name" value="RASGEF_cat_dom"/>
</dbReference>
<dbReference type="Gene3D" id="1.20.870.10">
    <property type="entry name" value="Son of sevenless (SoS) protein Chain: S domain 1"/>
    <property type="match status" value="1"/>
</dbReference>
<evidence type="ECO:0008006" key="9">
    <source>
        <dbReference type="Google" id="ProtNLM"/>
    </source>
</evidence>
<organism evidence="7 8">
    <name type="scientific">Heterobasidion irregulare (strain TC 32-1)</name>
    <dbReference type="NCBI Taxonomy" id="747525"/>
    <lineage>
        <taxon>Eukaryota</taxon>
        <taxon>Fungi</taxon>
        <taxon>Dikarya</taxon>
        <taxon>Basidiomycota</taxon>
        <taxon>Agaricomycotina</taxon>
        <taxon>Agaricomycetes</taxon>
        <taxon>Russulales</taxon>
        <taxon>Bondarzewiaceae</taxon>
        <taxon>Heterobasidion</taxon>
        <taxon>Heterobasidion annosum species complex</taxon>
    </lineage>
</organism>
<dbReference type="PROSITE" id="PS50009">
    <property type="entry name" value="RASGEF_CAT"/>
    <property type="match status" value="1"/>
</dbReference>
<dbReference type="HOGENOM" id="CLU_010249_0_0_1"/>
<evidence type="ECO:0000256" key="3">
    <source>
        <dbReference type="SAM" id="MobiDB-lite"/>
    </source>
</evidence>
<dbReference type="SUPFAM" id="SSF48366">
    <property type="entry name" value="Ras GEF"/>
    <property type="match status" value="1"/>
</dbReference>
<dbReference type="InterPro" id="IPR000719">
    <property type="entry name" value="Prot_kinase_dom"/>
</dbReference>
<dbReference type="Pfam" id="PF00617">
    <property type="entry name" value="RasGEF"/>
    <property type="match status" value="1"/>
</dbReference>
<dbReference type="OrthoDB" id="4062651at2759"/>
<dbReference type="RefSeq" id="XP_009542387.1">
    <property type="nucleotide sequence ID" value="XM_009544092.1"/>
</dbReference>
<proteinExistence type="predicted"/>
<dbReference type="GeneID" id="20675530"/>
<dbReference type="EMBL" id="KI925455">
    <property type="protein sequence ID" value="ETW85537.1"/>
    <property type="molecule type" value="Genomic_DNA"/>
</dbReference>
<dbReference type="GO" id="GO:0007265">
    <property type="term" value="P:Ras protein signal transduction"/>
    <property type="evidence" value="ECO:0007669"/>
    <property type="project" value="TreeGrafter"/>
</dbReference>
<keyword evidence="8" id="KW-1185">Reference proteome</keyword>
<evidence type="ECO:0000256" key="2">
    <source>
        <dbReference type="PROSITE-ProRule" id="PRU00168"/>
    </source>
</evidence>
<dbReference type="InterPro" id="IPR059179">
    <property type="entry name" value="MLKL-like_MCAfunc"/>
</dbReference>
<dbReference type="InterPro" id="IPR008937">
    <property type="entry name" value="Ras-like_GEF"/>
</dbReference>
<dbReference type="PANTHER" id="PTHR23113:SF348">
    <property type="entry name" value="GUANYL-NUCLEOTIDE EXCHANGE FACTOR RASGEF, PUTATIVE (AFU_ORTHOLOGUE AFUA_1G04700)-RELATED"/>
    <property type="match status" value="1"/>
</dbReference>
<dbReference type="Gene3D" id="1.20.930.20">
    <property type="entry name" value="Adaptor protein Cbl, N-terminal domain"/>
    <property type="match status" value="1"/>
</dbReference>
<feature type="compositionally biased region" description="Low complexity" evidence="3">
    <location>
        <begin position="499"/>
        <end position="518"/>
    </location>
</feature>
<feature type="domain" description="N-terminal Ras-GEF" evidence="6">
    <location>
        <begin position="687"/>
        <end position="812"/>
    </location>
</feature>
<dbReference type="InterPro" id="IPR001245">
    <property type="entry name" value="Ser-Thr/Tyr_kinase_cat_dom"/>
</dbReference>
<dbReference type="eggNOG" id="KOG0197">
    <property type="taxonomic scope" value="Eukaryota"/>
</dbReference>
<feature type="domain" description="Ras-GEF" evidence="4">
    <location>
        <begin position="843"/>
        <end position="1069"/>
    </location>
</feature>
<dbReference type="SMART" id="SM00147">
    <property type="entry name" value="RasGEF"/>
    <property type="match status" value="1"/>
</dbReference>
<dbReference type="Pfam" id="PF00618">
    <property type="entry name" value="RasGEF_N"/>
    <property type="match status" value="1"/>
</dbReference>
<dbReference type="GO" id="GO:0005524">
    <property type="term" value="F:ATP binding"/>
    <property type="evidence" value="ECO:0007669"/>
    <property type="project" value="InterPro"/>
</dbReference>
<dbReference type="InterPro" id="IPR036537">
    <property type="entry name" value="Adaptor_Cbl_N_dom_sf"/>
</dbReference>
<feature type="compositionally biased region" description="Basic and acidic residues" evidence="3">
    <location>
        <begin position="1078"/>
        <end position="1091"/>
    </location>
</feature>
<feature type="region of interest" description="Disordered" evidence="3">
    <location>
        <begin position="586"/>
        <end position="632"/>
    </location>
</feature>
<dbReference type="InterPro" id="IPR023578">
    <property type="entry name" value="Ras_GEF_dom_sf"/>
</dbReference>
<reference evidence="7 8" key="1">
    <citation type="journal article" date="2012" name="New Phytol.">
        <title>Insight into trade-off between wood decay and parasitism from the genome of a fungal forest pathogen.</title>
        <authorList>
            <person name="Olson A."/>
            <person name="Aerts A."/>
            <person name="Asiegbu F."/>
            <person name="Belbahri L."/>
            <person name="Bouzid O."/>
            <person name="Broberg A."/>
            <person name="Canback B."/>
            <person name="Coutinho P.M."/>
            <person name="Cullen D."/>
            <person name="Dalman K."/>
            <person name="Deflorio G."/>
            <person name="van Diepen L.T."/>
            <person name="Dunand C."/>
            <person name="Duplessis S."/>
            <person name="Durling M."/>
            <person name="Gonthier P."/>
            <person name="Grimwood J."/>
            <person name="Fossdal C.G."/>
            <person name="Hansson D."/>
            <person name="Henrissat B."/>
            <person name="Hietala A."/>
            <person name="Himmelstrand K."/>
            <person name="Hoffmeister D."/>
            <person name="Hogberg N."/>
            <person name="James T.Y."/>
            <person name="Karlsson M."/>
            <person name="Kohler A."/>
            <person name="Kues U."/>
            <person name="Lee Y.H."/>
            <person name="Lin Y.C."/>
            <person name="Lind M."/>
            <person name="Lindquist E."/>
            <person name="Lombard V."/>
            <person name="Lucas S."/>
            <person name="Lunden K."/>
            <person name="Morin E."/>
            <person name="Murat C."/>
            <person name="Park J."/>
            <person name="Raffaello T."/>
            <person name="Rouze P."/>
            <person name="Salamov A."/>
            <person name="Schmutz J."/>
            <person name="Solheim H."/>
            <person name="Stahlberg J."/>
            <person name="Velez H."/>
            <person name="de Vries R.P."/>
            <person name="Wiebenga A."/>
            <person name="Woodward S."/>
            <person name="Yakovlev I."/>
            <person name="Garbelotto M."/>
            <person name="Martin F."/>
            <person name="Grigoriev I.V."/>
            <person name="Stenlid J."/>
        </authorList>
    </citation>
    <scope>NUCLEOTIDE SEQUENCE [LARGE SCALE GENOMIC DNA]</scope>
    <source>
        <strain evidence="7 8">TC 32-1</strain>
    </source>
</reference>
<evidence type="ECO:0000259" key="5">
    <source>
        <dbReference type="PROSITE" id="PS50011"/>
    </source>
</evidence>
<evidence type="ECO:0000313" key="8">
    <source>
        <dbReference type="Proteomes" id="UP000030671"/>
    </source>
</evidence>
<dbReference type="PANTHER" id="PTHR23113">
    <property type="entry name" value="GUANINE NUCLEOTIDE EXCHANGE FACTOR"/>
    <property type="match status" value="1"/>
</dbReference>
<dbReference type="AlphaFoldDB" id="W4KI66"/>